<dbReference type="Gene3D" id="1.25.40.420">
    <property type="match status" value="1"/>
</dbReference>
<keyword evidence="1" id="KW-0880">Kelch repeat</keyword>
<dbReference type="AlphaFoldDB" id="A0A9Q0Y0A5"/>
<dbReference type="Pfam" id="PF00651">
    <property type="entry name" value="BTB"/>
    <property type="match status" value="1"/>
</dbReference>
<dbReference type="InterPro" id="IPR030568">
    <property type="entry name" value="KLHL38_BACK"/>
</dbReference>
<dbReference type="InterPro" id="IPR017096">
    <property type="entry name" value="BTB-kelch_protein"/>
</dbReference>
<dbReference type="SUPFAM" id="SSF54695">
    <property type="entry name" value="POZ domain"/>
    <property type="match status" value="1"/>
</dbReference>
<dbReference type="Pfam" id="PF07707">
    <property type="entry name" value="BACK"/>
    <property type="match status" value="1"/>
</dbReference>
<protein>
    <recommendedName>
        <fullName evidence="3">BTB domain-containing protein</fullName>
    </recommendedName>
</protein>
<evidence type="ECO:0000313" key="4">
    <source>
        <dbReference type="EMBL" id="KAJ7338111.1"/>
    </source>
</evidence>
<dbReference type="SMART" id="SM00612">
    <property type="entry name" value="Kelch"/>
    <property type="match status" value="5"/>
</dbReference>
<comment type="caution">
    <text evidence="4">The sequence shown here is derived from an EMBL/GenBank/DDBJ whole genome shotgun (WGS) entry which is preliminary data.</text>
</comment>
<dbReference type="InterPro" id="IPR000210">
    <property type="entry name" value="BTB/POZ_dom"/>
</dbReference>
<dbReference type="InterPro" id="IPR015915">
    <property type="entry name" value="Kelch-typ_b-propeller"/>
</dbReference>
<evidence type="ECO:0000313" key="5">
    <source>
        <dbReference type="Proteomes" id="UP001142489"/>
    </source>
</evidence>
<evidence type="ECO:0000256" key="1">
    <source>
        <dbReference type="ARBA" id="ARBA00022441"/>
    </source>
</evidence>
<dbReference type="CDD" id="cd18476">
    <property type="entry name" value="BACK_KLHL38"/>
    <property type="match status" value="1"/>
</dbReference>
<dbReference type="Gene3D" id="2.120.10.80">
    <property type="entry name" value="Kelch-type beta propeller"/>
    <property type="match status" value="2"/>
</dbReference>
<dbReference type="InterPro" id="IPR006652">
    <property type="entry name" value="Kelch_1"/>
</dbReference>
<dbReference type="PIRSF" id="PIRSF037037">
    <property type="entry name" value="Kelch-like_protein_gigaxonin"/>
    <property type="match status" value="1"/>
</dbReference>
<dbReference type="SUPFAM" id="SSF117281">
    <property type="entry name" value="Kelch motif"/>
    <property type="match status" value="1"/>
</dbReference>
<evidence type="ECO:0000259" key="3">
    <source>
        <dbReference type="PROSITE" id="PS50097"/>
    </source>
</evidence>
<dbReference type="InterPro" id="IPR056737">
    <property type="entry name" value="Beta-prop_ATRN-MKLN-like"/>
</dbReference>
<dbReference type="OrthoDB" id="45365at2759"/>
<evidence type="ECO:0000256" key="2">
    <source>
        <dbReference type="ARBA" id="ARBA00022737"/>
    </source>
</evidence>
<name>A0A9Q0Y0A5_9SAUR</name>
<dbReference type="InterPro" id="IPR011705">
    <property type="entry name" value="BACK"/>
</dbReference>
<feature type="domain" description="BTB" evidence="3">
    <location>
        <begin position="34"/>
        <end position="101"/>
    </location>
</feature>
<dbReference type="SMART" id="SM00875">
    <property type="entry name" value="BACK"/>
    <property type="match status" value="1"/>
</dbReference>
<dbReference type="PANTHER" id="PTHR24412">
    <property type="entry name" value="KELCH PROTEIN"/>
    <property type="match status" value="1"/>
</dbReference>
<dbReference type="Proteomes" id="UP001142489">
    <property type="component" value="Unassembled WGS sequence"/>
</dbReference>
<dbReference type="Gene3D" id="3.30.710.10">
    <property type="entry name" value="Potassium Channel Kv1.1, Chain A"/>
    <property type="match status" value="1"/>
</dbReference>
<dbReference type="FunFam" id="1.25.40.420:FF:000001">
    <property type="entry name" value="Kelch-like family member 12"/>
    <property type="match status" value="1"/>
</dbReference>
<gene>
    <name evidence="4" type="ORF">JRQ81_010692</name>
</gene>
<dbReference type="Pfam" id="PF01344">
    <property type="entry name" value="Kelch_1"/>
    <property type="match status" value="1"/>
</dbReference>
<dbReference type="PROSITE" id="PS50097">
    <property type="entry name" value="BTB"/>
    <property type="match status" value="1"/>
</dbReference>
<keyword evidence="5" id="KW-1185">Reference proteome</keyword>
<dbReference type="Pfam" id="PF24981">
    <property type="entry name" value="Beta-prop_ATRN-LZTR1"/>
    <property type="match status" value="1"/>
</dbReference>
<organism evidence="4 5">
    <name type="scientific">Phrynocephalus forsythii</name>
    <dbReference type="NCBI Taxonomy" id="171643"/>
    <lineage>
        <taxon>Eukaryota</taxon>
        <taxon>Metazoa</taxon>
        <taxon>Chordata</taxon>
        <taxon>Craniata</taxon>
        <taxon>Vertebrata</taxon>
        <taxon>Euteleostomi</taxon>
        <taxon>Lepidosauria</taxon>
        <taxon>Squamata</taxon>
        <taxon>Bifurcata</taxon>
        <taxon>Unidentata</taxon>
        <taxon>Episquamata</taxon>
        <taxon>Toxicofera</taxon>
        <taxon>Iguania</taxon>
        <taxon>Acrodonta</taxon>
        <taxon>Agamidae</taxon>
        <taxon>Agaminae</taxon>
        <taxon>Phrynocephalus</taxon>
    </lineage>
</organism>
<dbReference type="EMBL" id="JAPFRF010000003">
    <property type="protein sequence ID" value="KAJ7338111.1"/>
    <property type="molecule type" value="Genomic_DNA"/>
</dbReference>
<sequence>MEEKPSQELIFRDQDFCSELLKQLNILRQNGILTDVVLCTNDVEIPCHRNVLASSSPYFKAMFCNNFRESHQEKVCLQGIDPGILLCIVTYVYTGEIIVTVENVLHLMETASMLQYIKLFEACSTYLQDQMTPDNCLSLLRLSEILHCETLNKKAKEMALKRFPQVAISEDLKELCALELIDYLGDDELCGEEEQVFEALMIWVRHDLPGRRNYIHDLFKKVRLQYVHPTFFLHFIANDSLLQSSPVCRNILELANRQVFSLYSVSTPDVKPMWHVPRRYSYREFLLLVGGRKDNQETTREVLLFDEKTNQWLNLAKYPTRLYKASAVNLHSNIYLFGGIPIGRGKNQVSNNVYIFSLKLNQWRLEEPMLVARHSHRSVAYKNYIFAIGGIGQNQEILNSMERYDSIYSVWELVANMPVAVLHPAVSAKDQRIYLFGGEDMMQNPVRLIQVYHVSRNMWFRMETRMVKNVCAPAVVIGDRIYIVGGYTRRVIAYDTKANKFVKCADMKDRRMHHGAAVINEKLYLTGGRCLTFDNAIEDSDSLECYDPKTDSWVSKGHLPYKLFDHGCLALQGVPCSSLL</sequence>
<dbReference type="SMART" id="SM00225">
    <property type="entry name" value="BTB"/>
    <property type="match status" value="1"/>
</dbReference>
<reference evidence="4" key="1">
    <citation type="journal article" date="2023" name="DNA Res.">
        <title>Chromosome-level genome assembly of Phrynocephalus forsythii using third-generation DNA sequencing and Hi-C analysis.</title>
        <authorList>
            <person name="Qi Y."/>
            <person name="Zhao W."/>
            <person name="Zhao Y."/>
            <person name="Niu C."/>
            <person name="Cao S."/>
            <person name="Zhang Y."/>
        </authorList>
    </citation>
    <scope>NUCLEOTIDE SEQUENCE</scope>
    <source>
        <tissue evidence="4">Muscle</tissue>
    </source>
</reference>
<dbReference type="InterPro" id="IPR011333">
    <property type="entry name" value="SKP1/BTB/POZ_sf"/>
</dbReference>
<accession>A0A9Q0Y0A5</accession>
<proteinExistence type="predicted"/>
<dbReference type="PANTHER" id="PTHR24412:SF462">
    <property type="entry name" value="KELCH-LIKE PROTEIN 38"/>
    <property type="match status" value="1"/>
</dbReference>
<keyword evidence="2" id="KW-0677">Repeat</keyword>